<name>A0A0F9HNX7_9ZZZZ</name>
<comment type="caution">
    <text evidence="2">The sequence shown here is derived from an EMBL/GenBank/DDBJ whole genome shotgun (WGS) entry which is preliminary data.</text>
</comment>
<dbReference type="Gene3D" id="3.40.91.30">
    <property type="match status" value="1"/>
</dbReference>
<dbReference type="InterPro" id="IPR013087">
    <property type="entry name" value="Znf_C2H2_type"/>
</dbReference>
<protein>
    <recommendedName>
        <fullName evidence="1">C2H2-type domain-containing protein</fullName>
    </recommendedName>
</protein>
<dbReference type="EMBL" id="LAZR01016334">
    <property type="protein sequence ID" value="KKM04957.1"/>
    <property type="molecule type" value="Genomic_DNA"/>
</dbReference>
<organism evidence="2">
    <name type="scientific">marine sediment metagenome</name>
    <dbReference type="NCBI Taxonomy" id="412755"/>
    <lineage>
        <taxon>unclassified sequences</taxon>
        <taxon>metagenomes</taxon>
        <taxon>ecological metagenomes</taxon>
    </lineage>
</organism>
<dbReference type="PROSITE" id="PS00028">
    <property type="entry name" value="ZINC_FINGER_C2H2_1"/>
    <property type="match status" value="1"/>
</dbReference>
<evidence type="ECO:0000313" key="2">
    <source>
        <dbReference type="EMBL" id="KKM04957.1"/>
    </source>
</evidence>
<dbReference type="AlphaFoldDB" id="A0A0F9HNX7"/>
<evidence type="ECO:0000259" key="1">
    <source>
        <dbReference type="PROSITE" id="PS50157"/>
    </source>
</evidence>
<sequence>MFKCNICNKKFSTNKSMKCHYSSAHILRFKKIIITKICPKCENEFDVERTVNKDGTQNIRQKERKFCNRKCANNHIQTNEQNIARSSKLKGSLGSNWKGGIYQKIKCKTCGKEITSNEYGFCMKCLRKTKQFRKLLSESIKGKSGGYRKGSGISKGGYYKNNYFDSQFEIEVAKFLDYKNIKWIRNTKRFYFNWKRKKTYYIPDFYLSEYDSYLETKGYWYSDKKERTLKAVKVNNLNWILLMQKSEWNIDKNILLEKLNK</sequence>
<dbReference type="PROSITE" id="PS50157">
    <property type="entry name" value="ZINC_FINGER_C2H2_2"/>
    <property type="match status" value="1"/>
</dbReference>
<reference evidence="2" key="1">
    <citation type="journal article" date="2015" name="Nature">
        <title>Complex archaea that bridge the gap between prokaryotes and eukaryotes.</title>
        <authorList>
            <person name="Spang A."/>
            <person name="Saw J.H."/>
            <person name="Jorgensen S.L."/>
            <person name="Zaremba-Niedzwiedzka K."/>
            <person name="Martijn J."/>
            <person name="Lind A.E."/>
            <person name="van Eijk R."/>
            <person name="Schleper C."/>
            <person name="Guy L."/>
            <person name="Ettema T.J."/>
        </authorList>
    </citation>
    <scope>NUCLEOTIDE SEQUENCE</scope>
</reference>
<feature type="domain" description="C2H2-type" evidence="1">
    <location>
        <begin position="2"/>
        <end position="25"/>
    </location>
</feature>
<gene>
    <name evidence="2" type="ORF">LCGC14_1758970</name>
</gene>
<accession>A0A0F9HNX7</accession>
<proteinExistence type="predicted"/>